<keyword evidence="6 8" id="KW-0378">Hydrolase</keyword>
<proteinExistence type="inferred from homology"/>
<dbReference type="EC" id="3.2.2.27" evidence="4 8"/>
<evidence type="ECO:0000256" key="3">
    <source>
        <dbReference type="ARBA" id="ARBA00008184"/>
    </source>
</evidence>
<comment type="subcellular location">
    <subcellularLocation>
        <location evidence="8">Cytoplasm</location>
    </subcellularLocation>
</comment>
<protein>
    <recommendedName>
        <fullName evidence="4 8">Uracil-DNA glycosylase</fullName>
        <shortName evidence="8">UDG</shortName>
        <ecNumber evidence="4 8">3.2.2.27</ecNumber>
    </recommendedName>
</protein>
<organism evidence="11 12">
    <name type="scientific">Microbacterium fluvii</name>
    <dbReference type="NCBI Taxonomy" id="415215"/>
    <lineage>
        <taxon>Bacteria</taxon>
        <taxon>Bacillati</taxon>
        <taxon>Actinomycetota</taxon>
        <taxon>Actinomycetes</taxon>
        <taxon>Micrococcales</taxon>
        <taxon>Microbacteriaceae</taxon>
        <taxon>Microbacterium</taxon>
    </lineage>
</organism>
<keyword evidence="8" id="KW-0963">Cytoplasm</keyword>
<accession>A0ABW2HEI2</accession>
<evidence type="ECO:0000256" key="5">
    <source>
        <dbReference type="ARBA" id="ARBA00022763"/>
    </source>
</evidence>
<reference evidence="12" key="1">
    <citation type="journal article" date="2019" name="Int. J. Syst. Evol. Microbiol.">
        <title>The Global Catalogue of Microorganisms (GCM) 10K type strain sequencing project: providing services to taxonomists for standard genome sequencing and annotation.</title>
        <authorList>
            <consortium name="The Broad Institute Genomics Platform"/>
            <consortium name="The Broad Institute Genome Sequencing Center for Infectious Disease"/>
            <person name="Wu L."/>
            <person name="Ma J."/>
        </authorList>
    </citation>
    <scope>NUCLEOTIDE SEQUENCE [LARGE SCALE GENOMIC DNA]</scope>
    <source>
        <strain evidence="12">CGMCC 1.15772</strain>
    </source>
</reference>
<sequence>MAKSLAELAADGLIDEGWAQALSPVAGDITALGERLRAELAAGRHYLPAGDRVLRAFQRPLDGVKVLIVGQDPYPTPGHPIGLSFAVDKHVRPLPRSLSNIYRELSDDLGIAPAAHGDLSAWSDQGVMLLNRVLTVAPGAPASHRGWGWEKVTEHAIRTLVAREKPLVAILWGRDAANLRPLLGAVPIVESPHPSPLSASRGFFGSRPFSRANALLEQQGATAVDWAVPA</sequence>
<evidence type="ECO:0000313" key="12">
    <source>
        <dbReference type="Proteomes" id="UP001596507"/>
    </source>
</evidence>
<evidence type="ECO:0000313" key="11">
    <source>
        <dbReference type="EMBL" id="MFC7267865.1"/>
    </source>
</evidence>
<name>A0ABW2HEI2_9MICO</name>
<dbReference type="InterPro" id="IPR036895">
    <property type="entry name" value="Uracil-DNA_glycosylase-like_sf"/>
</dbReference>
<dbReference type="PANTHER" id="PTHR11264">
    <property type="entry name" value="URACIL-DNA GLYCOSYLASE"/>
    <property type="match status" value="1"/>
</dbReference>
<evidence type="ECO:0000256" key="6">
    <source>
        <dbReference type="ARBA" id="ARBA00022801"/>
    </source>
</evidence>
<dbReference type="InterPro" id="IPR018085">
    <property type="entry name" value="Ura-DNA_Glyclase_AS"/>
</dbReference>
<evidence type="ECO:0000259" key="10">
    <source>
        <dbReference type="SMART" id="SM00986"/>
    </source>
</evidence>
<feature type="domain" description="Uracil-DNA glycosylase-like" evidence="10">
    <location>
        <begin position="57"/>
        <end position="216"/>
    </location>
</feature>
<dbReference type="PANTHER" id="PTHR11264:SF0">
    <property type="entry name" value="URACIL-DNA GLYCOSYLASE"/>
    <property type="match status" value="1"/>
</dbReference>
<evidence type="ECO:0000256" key="9">
    <source>
        <dbReference type="PROSITE-ProRule" id="PRU10072"/>
    </source>
</evidence>
<dbReference type="NCBIfam" id="NF003592">
    <property type="entry name" value="PRK05254.1-5"/>
    <property type="match status" value="1"/>
</dbReference>
<evidence type="ECO:0000256" key="7">
    <source>
        <dbReference type="ARBA" id="ARBA00023204"/>
    </source>
</evidence>
<dbReference type="CDD" id="cd10027">
    <property type="entry name" value="UDG-F1-like"/>
    <property type="match status" value="1"/>
</dbReference>
<dbReference type="PROSITE" id="PS00130">
    <property type="entry name" value="U_DNA_GLYCOSYLASE"/>
    <property type="match status" value="1"/>
</dbReference>
<keyword evidence="7 8" id="KW-0234">DNA repair</keyword>
<dbReference type="SUPFAM" id="SSF52141">
    <property type="entry name" value="Uracil-DNA glycosylase-like"/>
    <property type="match status" value="1"/>
</dbReference>
<gene>
    <name evidence="8" type="primary">ung</name>
    <name evidence="11" type="ORF">ACFQRL_02690</name>
</gene>
<comment type="caution">
    <text evidence="11">The sequence shown here is derived from an EMBL/GenBank/DDBJ whole genome shotgun (WGS) entry which is preliminary data.</text>
</comment>
<comment type="catalytic activity">
    <reaction evidence="1 8">
        <text>Hydrolyzes single-stranded DNA or mismatched double-stranded DNA and polynucleotides, releasing free uracil.</text>
        <dbReference type="EC" id="3.2.2.27"/>
    </reaction>
</comment>
<dbReference type="HAMAP" id="MF_00148">
    <property type="entry name" value="UDG"/>
    <property type="match status" value="1"/>
</dbReference>
<dbReference type="NCBIfam" id="NF003588">
    <property type="entry name" value="PRK05254.1-1"/>
    <property type="match status" value="1"/>
</dbReference>
<keyword evidence="5 8" id="KW-0227">DNA damage</keyword>
<evidence type="ECO:0000256" key="8">
    <source>
        <dbReference type="HAMAP-Rule" id="MF_00148"/>
    </source>
</evidence>
<dbReference type="InterPro" id="IPR005122">
    <property type="entry name" value="Uracil-DNA_glycosylase-like"/>
</dbReference>
<feature type="active site" description="Proton acceptor" evidence="8 9">
    <location>
        <position position="72"/>
    </location>
</feature>
<comment type="similarity">
    <text evidence="3 8">Belongs to the uracil-DNA glycosylase (UDG) superfamily. UNG family.</text>
</comment>
<dbReference type="Gene3D" id="3.40.470.10">
    <property type="entry name" value="Uracil-DNA glycosylase-like domain"/>
    <property type="match status" value="1"/>
</dbReference>
<dbReference type="SMART" id="SM00986">
    <property type="entry name" value="UDG"/>
    <property type="match status" value="1"/>
</dbReference>
<keyword evidence="11" id="KW-0326">Glycosidase</keyword>
<dbReference type="RefSeq" id="WP_262872790.1">
    <property type="nucleotide sequence ID" value="NZ_BAABKW010000018.1"/>
</dbReference>
<comment type="function">
    <text evidence="2 8">Excises uracil residues from the DNA which can arise as a result of misincorporation of dUMP residues by DNA polymerase or due to deamination of cytosine.</text>
</comment>
<dbReference type="Pfam" id="PF03167">
    <property type="entry name" value="UDG"/>
    <property type="match status" value="1"/>
</dbReference>
<dbReference type="InterPro" id="IPR002043">
    <property type="entry name" value="UDG_fam1"/>
</dbReference>
<dbReference type="Proteomes" id="UP001596507">
    <property type="component" value="Unassembled WGS sequence"/>
</dbReference>
<dbReference type="EMBL" id="JBHTBE010000001">
    <property type="protein sequence ID" value="MFC7267865.1"/>
    <property type="molecule type" value="Genomic_DNA"/>
</dbReference>
<dbReference type="SMART" id="SM00987">
    <property type="entry name" value="UreE_C"/>
    <property type="match status" value="1"/>
</dbReference>
<keyword evidence="12" id="KW-1185">Reference proteome</keyword>
<evidence type="ECO:0000256" key="2">
    <source>
        <dbReference type="ARBA" id="ARBA00002631"/>
    </source>
</evidence>
<evidence type="ECO:0000256" key="4">
    <source>
        <dbReference type="ARBA" id="ARBA00012030"/>
    </source>
</evidence>
<evidence type="ECO:0000256" key="1">
    <source>
        <dbReference type="ARBA" id="ARBA00001400"/>
    </source>
</evidence>
<dbReference type="GO" id="GO:0004844">
    <property type="term" value="F:uracil DNA N-glycosylase activity"/>
    <property type="evidence" value="ECO:0007669"/>
    <property type="project" value="UniProtKB-EC"/>
</dbReference>